<evidence type="ECO:0000256" key="1">
    <source>
        <dbReference type="SAM" id="SignalP"/>
    </source>
</evidence>
<proteinExistence type="predicted"/>
<name>A0A9W4U9J3_9PLEO</name>
<accession>A0A9W4U9J3</accession>
<evidence type="ECO:0000313" key="2">
    <source>
        <dbReference type="EMBL" id="CAI6330889.1"/>
    </source>
</evidence>
<comment type="caution">
    <text evidence="2">The sequence shown here is derived from an EMBL/GenBank/DDBJ whole genome shotgun (WGS) entry which is preliminary data.</text>
</comment>
<organism evidence="2 3">
    <name type="scientific">Periconia digitata</name>
    <dbReference type="NCBI Taxonomy" id="1303443"/>
    <lineage>
        <taxon>Eukaryota</taxon>
        <taxon>Fungi</taxon>
        <taxon>Dikarya</taxon>
        <taxon>Ascomycota</taxon>
        <taxon>Pezizomycotina</taxon>
        <taxon>Dothideomycetes</taxon>
        <taxon>Pleosporomycetidae</taxon>
        <taxon>Pleosporales</taxon>
        <taxon>Massarineae</taxon>
        <taxon>Periconiaceae</taxon>
        <taxon>Periconia</taxon>
    </lineage>
</organism>
<feature type="signal peptide" evidence="1">
    <location>
        <begin position="1"/>
        <end position="18"/>
    </location>
</feature>
<evidence type="ECO:0000313" key="3">
    <source>
        <dbReference type="Proteomes" id="UP001152607"/>
    </source>
</evidence>
<dbReference type="Proteomes" id="UP001152607">
    <property type="component" value="Unassembled WGS sequence"/>
</dbReference>
<protein>
    <submittedName>
        <fullName evidence="2">Uncharacterized protein</fullName>
    </submittedName>
</protein>
<feature type="chain" id="PRO_5040800983" evidence="1">
    <location>
        <begin position="19"/>
        <end position="188"/>
    </location>
</feature>
<reference evidence="2" key="1">
    <citation type="submission" date="2023-01" db="EMBL/GenBank/DDBJ databases">
        <authorList>
            <person name="Van Ghelder C."/>
            <person name="Rancurel C."/>
        </authorList>
    </citation>
    <scope>NUCLEOTIDE SEQUENCE</scope>
    <source>
        <strain evidence="2">CNCM I-4278</strain>
    </source>
</reference>
<keyword evidence="1" id="KW-0732">Signal</keyword>
<gene>
    <name evidence="2" type="ORF">PDIGIT_LOCUS4329</name>
</gene>
<dbReference type="OrthoDB" id="5006988at2759"/>
<sequence length="188" mass="19928">MHITTIVIAAAFAVSASSWKIPTGATNGIYSAHLDAAGVEVHTKLREIPTPSVKKSLTRGLSRRYEGQIFCGCGYNMDPGNCNAAVDSMKDGLRNEDGVFSYIPGHMAFYAIRNNVVAFACNRGDGSYPLGANSFGADLAEITRYCGLYIAGSYQRAPDYAALITGYMRYSDGDDFCAASTGSGAGNC</sequence>
<keyword evidence="3" id="KW-1185">Reference proteome</keyword>
<dbReference type="EMBL" id="CAOQHR010000002">
    <property type="protein sequence ID" value="CAI6330889.1"/>
    <property type="molecule type" value="Genomic_DNA"/>
</dbReference>
<dbReference type="AlphaFoldDB" id="A0A9W4U9J3"/>